<accession>A0A6I4V4H6</accession>
<dbReference type="InterPro" id="IPR008978">
    <property type="entry name" value="HSP20-like_chaperone"/>
</dbReference>
<dbReference type="RefSeq" id="WP_160731469.1">
    <property type="nucleotide sequence ID" value="NZ_WTYP01000002.1"/>
</dbReference>
<reference evidence="5 6" key="1">
    <citation type="submission" date="2019-12" db="EMBL/GenBank/DDBJ databases">
        <title>Genomic-based taxomic classification of the family Erythrobacteraceae.</title>
        <authorList>
            <person name="Xu L."/>
        </authorList>
    </citation>
    <scope>NUCLEOTIDE SEQUENCE [LARGE SCALE GENOMIC DNA]</scope>
    <source>
        <strain evidence="5 6">SW-109</strain>
    </source>
</reference>
<comment type="similarity">
    <text evidence="1 2">Belongs to the small heat shock protein (HSP20) family.</text>
</comment>
<keyword evidence="6" id="KW-1185">Reference proteome</keyword>
<dbReference type="SUPFAM" id="SSF49764">
    <property type="entry name" value="HSP20-like chaperones"/>
    <property type="match status" value="1"/>
</dbReference>
<evidence type="ECO:0000313" key="6">
    <source>
        <dbReference type="Proteomes" id="UP000471435"/>
    </source>
</evidence>
<dbReference type="InterPro" id="IPR002068">
    <property type="entry name" value="A-crystallin/Hsp20_dom"/>
</dbReference>
<evidence type="ECO:0000256" key="3">
    <source>
        <dbReference type="SAM" id="MobiDB-lite"/>
    </source>
</evidence>
<dbReference type="PANTHER" id="PTHR11527">
    <property type="entry name" value="HEAT-SHOCK PROTEIN 20 FAMILY MEMBER"/>
    <property type="match status" value="1"/>
</dbReference>
<dbReference type="EMBL" id="WTYP01000002">
    <property type="protein sequence ID" value="MXP48271.1"/>
    <property type="molecule type" value="Genomic_DNA"/>
</dbReference>
<comment type="caution">
    <text evidence="5">The sequence shown here is derived from an EMBL/GenBank/DDBJ whole genome shotgun (WGS) entry which is preliminary data.</text>
</comment>
<evidence type="ECO:0000259" key="4">
    <source>
        <dbReference type="PROSITE" id="PS01031"/>
    </source>
</evidence>
<proteinExistence type="inferred from homology"/>
<dbReference type="CDD" id="cd06464">
    <property type="entry name" value="ACD_sHsps-like"/>
    <property type="match status" value="1"/>
</dbReference>
<evidence type="ECO:0000313" key="5">
    <source>
        <dbReference type="EMBL" id="MXP48271.1"/>
    </source>
</evidence>
<dbReference type="Proteomes" id="UP000471435">
    <property type="component" value="Unassembled WGS sequence"/>
</dbReference>
<dbReference type="OrthoDB" id="9808910at2"/>
<evidence type="ECO:0000256" key="2">
    <source>
        <dbReference type="RuleBase" id="RU003616"/>
    </source>
</evidence>
<evidence type="ECO:0000256" key="1">
    <source>
        <dbReference type="PROSITE-ProRule" id="PRU00285"/>
    </source>
</evidence>
<feature type="region of interest" description="Disordered" evidence="3">
    <location>
        <begin position="144"/>
        <end position="164"/>
    </location>
</feature>
<dbReference type="InterPro" id="IPR031107">
    <property type="entry name" value="Small_HSP"/>
</dbReference>
<dbReference type="PROSITE" id="PS01031">
    <property type="entry name" value="SHSP"/>
    <property type="match status" value="1"/>
</dbReference>
<name>A0A6I4V4H6_9SPHN</name>
<feature type="compositionally biased region" description="Basic and acidic residues" evidence="3">
    <location>
        <begin position="144"/>
        <end position="153"/>
    </location>
</feature>
<gene>
    <name evidence="5" type="ORF">GRI43_12820</name>
</gene>
<organism evidence="5 6">
    <name type="scientific">Pontixanthobacter luteolus</name>
    <dbReference type="NCBI Taxonomy" id="295089"/>
    <lineage>
        <taxon>Bacteria</taxon>
        <taxon>Pseudomonadati</taxon>
        <taxon>Pseudomonadota</taxon>
        <taxon>Alphaproteobacteria</taxon>
        <taxon>Sphingomonadales</taxon>
        <taxon>Erythrobacteraceae</taxon>
        <taxon>Pontixanthobacter</taxon>
    </lineage>
</organism>
<dbReference type="AlphaFoldDB" id="A0A6I4V4H6"/>
<dbReference type="Pfam" id="PF00011">
    <property type="entry name" value="HSP20"/>
    <property type="match status" value="1"/>
</dbReference>
<sequence>MVNQIVTSPRPLQESKIADRFLEPFARMRSSMDHLFDDFPARWPAFHFNGSPAVEMTESDEAYVVAAEIPGIKPEDVDLQIDRDMLILKGEKKEEREESKQDYVISERSYGSFERRIAIPADGMTDKIEAETSNGVLRITIPRSHEAGSERRHIQIKTEAPKQA</sequence>
<protein>
    <submittedName>
        <fullName evidence="5">Hsp20 family protein</fullName>
    </submittedName>
</protein>
<feature type="domain" description="SHSP" evidence="4">
    <location>
        <begin position="45"/>
        <end position="159"/>
    </location>
</feature>
<dbReference type="Gene3D" id="2.60.40.790">
    <property type="match status" value="1"/>
</dbReference>